<proteinExistence type="predicted"/>
<protein>
    <submittedName>
        <fullName evidence="1">Uncharacterized protein</fullName>
    </submittedName>
</protein>
<feature type="non-terminal residue" evidence="1">
    <location>
        <position position="44"/>
    </location>
</feature>
<reference evidence="1" key="1">
    <citation type="journal article" date="2014" name="Front. Microbiol.">
        <title>High frequency of phylogenetically diverse reductive dehalogenase-homologous genes in deep subseafloor sedimentary metagenomes.</title>
        <authorList>
            <person name="Kawai M."/>
            <person name="Futagami T."/>
            <person name="Toyoda A."/>
            <person name="Takaki Y."/>
            <person name="Nishi S."/>
            <person name="Hori S."/>
            <person name="Arai W."/>
            <person name="Tsubouchi T."/>
            <person name="Morono Y."/>
            <person name="Uchiyama I."/>
            <person name="Ito T."/>
            <person name="Fujiyama A."/>
            <person name="Inagaki F."/>
            <person name="Takami H."/>
        </authorList>
    </citation>
    <scope>NUCLEOTIDE SEQUENCE</scope>
    <source>
        <strain evidence="1">Expedition CK06-06</strain>
    </source>
</reference>
<dbReference type="AlphaFoldDB" id="X0XBG8"/>
<comment type="caution">
    <text evidence="1">The sequence shown here is derived from an EMBL/GenBank/DDBJ whole genome shotgun (WGS) entry which is preliminary data.</text>
</comment>
<gene>
    <name evidence="1" type="ORF">S01H1_67724</name>
</gene>
<name>X0XBG8_9ZZZZ</name>
<accession>X0XBG8</accession>
<evidence type="ECO:0000313" key="1">
    <source>
        <dbReference type="EMBL" id="GAG40514.1"/>
    </source>
</evidence>
<organism evidence="1">
    <name type="scientific">marine sediment metagenome</name>
    <dbReference type="NCBI Taxonomy" id="412755"/>
    <lineage>
        <taxon>unclassified sequences</taxon>
        <taxon>metagenomes</taxon>
        <taxon>ecological metagenomes</taxon>
    </lineage>
</organism>
<sequence>MLQIIQHQKNGELFVEEVPAPILREGGVLVKNAFSLISAGTERT</sequence>
<dbReference type="EMBL" id="BARS01044875">
    <property type="protein sequence ID" value="GAG40514.1"/>
    <property type="molecule type" value="Genomic_DNA"/>
</dbReference>